<dbReference type="SUPFAM" id="SSF56112">
    <property type="entry name" value="Protein kinase-like (PK-like)"/>
    <property type="match status" value="1"/>
</dbReference>
<evidence type="ECO:0000256" key="6">
    <source>
        <dbReference type="ARBA" id="ARBA00022741"/>
    </source>
</evidence>
<evidence type="ECO:0000256" key="8">
    <source>
        <dbReference type="ARBA" id="ARBA00022840"/>
    </source>
</evidence>
<keyword evidence="10 13" id="KW-0472">Membrane</keyword>
<organism evidence="16 17">
    <name type="scientific">Castilleja foliolosa</name>
    <dbReference type="NCBI Taxonomy" id="1961234"/>
    <lineage>
        <taxon>Eukaryota</taxon>
        <taxon>Viridiplantae</taxon>
        <taxon>Streptophyta</taxon>
        <taxon>Embryophyta</taxon>
        <taxon>Tracheophyta</taxon>
        <taxon>Spermatophyta</taxon>
        <taxon>Magnoliopsida</taxon>
        <taxon>eudicotyledons</taxon>
        <taxon>Gunneridae</taxon>
        <taxon>Pentapetalae</taxon>
        <taxon>asterids</taxon>
        <taxon>lamiids</taxon>
        <taxon>Lamiales</taxon>
        <taxon>Orobanchaceae</taxon>
        <taxon>Pedicularideae</taxon>
        <taxon>Castillejinae</taxon>
        <taxon>Castilleja</taxon>
    </lineage>
</organism>
<feature type="chain" id="PRO_5044849788" description="Protein kinase domain-containing protein" evidence="14">
    <location>
        <begin position="24"/>
        <end position="633"/>
    </location>
</feature>
<dbReference type="SMART" id="SM00220">
    <property type="entry name" value="S_TKc"/>
    <property type="match status" value="1"/>
</dbReference>
<evidence type="ECO:0000256" key="11">
    <source>
        <dbReference type="ARBA" id="ARBA00023180"/>
    </source>
</evidence>
<evidence type="ECO:0000256" key="13">
    <source>
        <dbReference type="SAM" id="Phobius"/>
    </source>
</evidence>
<dbReference type="PANTHER" id="PTHR27009">
    <property type="entry name" value="RUST RESISTANCE KINASE LR10-RELATED"/>
    <property type="match status" value="1"/>
</dbReference>
<evidence type="ECO:0000256" key="3">
    <source>
        <dbReference type="ARBA" id="ARBA00022679"/>
    </source>
</evidence>
<dbReference type="FunFam" id="3.30.200.20:FF:000178">
    <property type="entry name" value="serine/threonine-protein kinase PBS1-like"/>
    <property type="match status" value="1"/>
</dbReference>
<evidence type="ECO:0000256" key="9">
    <source>
        <dbReference type="ARBA" id="ARBA00022989"/>
    </source>
</evidence>
<evidence type="ECO:0000256" key="5">
    <source>
        <dbReference type="ARBA" id="ARBA00022729"/>
    </source>
</evidence>
<evidence type="ECO:0000313" key="17">
    <source>
        <dbReference type="Proteomes" id="UP001632038"/>
    </source>
</evidence>
<evidence type="ECO:0000256" key="1">
    <source>
        <dbReference type="ARBA" id="ARBA00004479"/>
    </source>
</evidence>
<evidence type="ECO:0000256" key="2">
    <source>
        <dbReference type="ARBA" id="ARBA00022527"/>
    </source>
</evidence>
<dbReference type="GO" id="GO:0004674">
    <property type="term" value="F:protein serine/threonine kinase activity"/>
    <property type="evidence" value="ECO:0007669"/>
    <property type="project" value="UniProtKB-KW"/>
</dbReference>
<dbReference type="InterPro" id="IPR011009">
    <property type="entry name" value="Kinase-like_dom_sf"/>
</dbReference>
<dbReference type="Pfam" id="PF00069">
    <property type="entry name" value="Pkinase"/>
    <property type="match status" value="1"/>
</dbReference>
<keyword evidence="4 13" id="KW-0812">Transmembrane</keyword>
<evidence type="ECO:0000256" key="14">
    <source>
        <dbReference type="SAM" id="SignalP"/>
    </source>
</evidence>
<keyword evidence="3" id="KW-0808">Transferase</keyword>
<evidence type="ECO:0000256" key="7">
    <source>
        <dbReference type="ARBA" id="ARBA00022777"/>
    </source>
</evidence>
<dbReference type="InterPro" id="IPR017441">
    <property type="entry name" value="Protein_kinase_ATP_BS"/>
</dbReference>
<evidence type="ECO:0000256" key="4">
    <source>
        <dbReference type="ARBA" id="ARBA00022692"/>
    </source>
</evidence>
<dbReference type="FunFam" id="1.10.510.10:FF:000590">
    <property type="entry name" value="PR5-like receptor kinase"/>
    <property type="match status" value="1"/>
</dbReference>
<dbReference type="GO" id="GO:0005524">
    <property type="term" value="F:ATP binding"/>
    <property type="evidence" value="ECO:0007669"/>
    <property type="project" value="UniProtKB-UniRule"/>
</dbReference>
<keyword evidence="7" id="KW-0418">Kinase</keyword>
<evidence type="ECO:0000259" key="15">
    <source>
        <dbReference type="PROSITE" id="PS50011"/>
    </source>
</evidence>
<accession>A0ABD3CN00</accession>
<dbReference type="Proteomes" id="UP001632038">
    <property type="component" value="Unassembled WGS sequence"/>
</dbReference>
<keyword evidence="9 13" id="KW-1133">Transmembrane helix</keyword>
<gene>
    <name evidence="16" type="ORF">CASFOL_024334</name>
</gene>
<dbReference type="PROSITE" id="PS00107">
    <property type="entry name" value="PROTEIN_KINASE_ATP"/>
    <property type="match status" value="1"/>
</dbReference>
<dbReference type="PROSITE" id="PS00108">
    <property type="entry name" value="PROTEIN_KINASE_ST"/>
    <property type="match status" value="1"/>
</dbReference>
<keyword evidence="2" id="KW-0723">Serine/threonine-protein kinase</keyword>
<dbReference type="InterPro" id="IPR000719">
    <property type="entry name" value="Prot_kinase_dom"/>
</dbReference>
<evidence type="ECO:0000256" key="12">
    <source>
        <dbReference type="PROSITE-ProRule" id="PRU10141"/>
    </source>
</evidence>
<dbReference type="AlphaFoldDB" id="A0ABD3CN00"/>
<dbReference type="EMBL" id="JAVIJP010000032">
    <property type="protein sequence ID" value="KAL3631350.1"/>
    <property type="molecule type" value="Genomic_DNA"/>
</dbReference>
<name>A0ABD3CN00_9LAMI</name>
<keyword evidence="5 14" id="KW-0732">Signal</keyword>
<protein>
    <recommendedName>
        <fullName evidence="15">Protein kinase domain-containing protein</fullName>
    </recommendedName>
</protein>
<dbReference type="Gene3D" id="1.10.510.10">
    <property type="entry name" value="Transferase(Phosphotransferase) domain 1"/>
    <property type="match status" value="1"/>
</dbReference>
<proteinExistence type="predicted"/>
<evidence type="ECO:0000313" key="16">
    <source>
        <dbReference type="EMBL" id="KAL3631350.1"/>
    </source>
</evidence>
<evidence type="ECO:0000256" key="10">
    <source>
        <dbReference type="ARBA" id="ARBA00023136"/>
    </source>
</evidence>
<dbReference type="InterPro" id="IPR008271">
    <property type="entry name" value="Ser/Thr_kinase_AS"/>
</dbReference>
<keyword evidence="8 12" id="KW-0067">ATP-binding</keyword>
<feature type="domain" description="Protein kinase" evidence="15">
    <location>
        <begin position="323"/>
        <end position="605"/>
    </location>
</feature>
<keyword evidence="6 12" id="KW-0547">Nucleotide-binding</keyword>
<keyword evidence="11" id="KW-0325">Glycoprotein</keyword>
<dbReference type="InterPro" id="IPR045874">
    <property type="entry name" value="LRK10/LRL21-25-like"/>
</dbReference>
<dbReference type="GO" id="GO:0016020">
    <property type="term" value="C:membrane"/>
    <property type="evidence" value="ECO:0007669"/>
    <property type="project" value="UniProtKB-SubCell"/>
</dbReference>
<comment type="subcellular location">
    <subcellularLocation>
        <location evidence="1">Membrane</location>
        <topology evidence="1">Single-pass type I membrane protein</topology>
    </subcellularLocation>
</comment>
<feature type="binding site" evidence="12">
    <location>
        <position position="351"/>
    </location>
    <ligand>
        <name>ATP</name>
        <dbReference type="ChEBI" id="CHEBI:30616"/>
    </ligand>
</feature>
<feature type="transmembrane region" description="Helical" evidence="13">
    <location>
        <begin position="253"/>
        <end position="275"/>
    </location>
</feature>
<dbReference type="CDD" id="cd14066">
    <property type="entry name" value="STKc_IRAK"/>
    <property type="match status" value="1"/>
</dbReference>
<keyword evidence="17" id="KW-1185">Reference proteome</keyword>
<comment type="caution">
    <text evidence="16">The sequence shown here is derived from an EMBL/GenBank/DDBJ whole genome shotgun (WGS) entry which is preliminary data.</text>
</comment>
<reference evidence="17" key="1">
    <citation type="journal article" date="2024" name="IScience">
        <title>Strigolactones Initiate the Formation of Haustorium-like Structures in Castilleja.</title>
        <authorList>
            <person name="Buerger M."/>
            <person name="Peterson D."/>
            <person name="Chory J."/>
        </authorList>
    </citation>
    <scope>NUCLEOTIDE SEQUENCE [LARGE SCALE GENOMIC DNA]</scope>
</reference>
<dbReference type="Gene3D" id="3.30.200.20">
    <property type="entry name" value="Phosphorylase Kinase, domain 1"/>
    <property type="match status" value="1"/>
</dbReference>
<feature type="signal peptide" evidence="14">
    <location>
        <begin position="1"/>
        <end position="23"/>
    </location>
</feature>
<dbReference type="PROSITE" id="PS50011">
    <property type="entry name" value="PROTEIN_KINASE_DOM"/>
    <property type="match status" value="1"/>
</dbReference>
<sequence length="633" mass="70744">MMSRVKLFIFLSLFHHLMIATNSNCPQSLQCGDLGPLQFPLTNTNHPTCGLVTLDCTNHSSPRIMLGDVGIWYDVLRRLSLNSFRIRYPIPPLSSDDLMSCNLFGQNLNNLPNSPSIYFNILSPVLTSFWCNDPPQYQDPALIDAYFLDLNYTQSLRCPRRGVVTYWPGGNGTRDVEFGVPEVCQAVRLPFQGNEVSEHGYFNFSALSDEFDIEWNVNDVCVECNERSGICGTNIVDEFLCRQPEGNRTLQKILLIGGVSMAALTFTCIGIFLSIRKNHTLLKLLGIQKSKTGKEVDIELFLKDHGNLVLKRYKYSDLKKMTKSFSESLGKGGYGSVYKGKLADGHFVAVKILNESKGNGQEFINEVASISRTSHINVVTLLGFCFEGSKTALVYDFMPNGSLEKYIQNNASFSSEEEGSLGWEKLFEIALGIARGLDYLHQGCNTRILHFDIKPHNILLDKDFNPKISDFGLAKLCPNRSSIVSMMAARGTIGYIAPEVFCSNFGNVSYKSDVYSYGMMVLEIAGEKKRIDRGDVDRTSETYFPQYIYNQLELMDSRVDHGIGNEDASQLAKRKLITVGLWCIQTDPKDRPSMSKVVEMLEGKIDSLEFPPKPCLSSLPSSALDFSTGSQSM</sequence>